<evidence type="ECO:0000313" key="2">
    <source>
        <dbReference type="Proteomes" id="UP000517694"/>
    </source>
</evidence>
<keyword evidence="2" id="KW-1185">Reference proteome</keyword>
<sequence>MSAREFWKNVRRLTAGGIDGYLRDKETARLQQEIAQLHSLATELRVPLPNAAGGYGEIVVQRLSLAADLWAVTDGANTKPRVWVDDDWRPLHDLGFTGAFRYTLAEALTVAHQVAEYEGAASEAQAQALSAPTAGEDGRG</sequence>
<comment type="caution">
    <text evidence="1">The sequence shown here is derived from an EMBL/GenBank/DDBJ whole genome shotgun (WGS) entry which is preliminary data.</text>
</comment>
<dbReference type="EMBL" id="JACMHY010000013">
    <property type="protein sequence ID" value="MBC2868658.1"/>
    <property type="molecule type" value="Genomic_DNA"/>
</dbReference>
<organism evidence="1 2">
    <name type="scientific">Streptomyces mexicanus</name>
    <dbReference type="NCBI Taxonomy" id="178566"/>
    <lineage>
        <taxon>Bacteria</taxon>
        <taxon>Bacillati</taxon>
        <taxon>Actinomycetota</taxon>
        <taxon>Actinomycetes</taxon>
        <taxon>Kitasatosporales</taxon>
        <taxon>Streptomycetaceae</taxon>
        <taxon>Streptomyces</taxon>
    </lineage>
</organism>
<protein>
    <submittedName>
        <fullName evidence="1">Uncharacterized protein</fullName>
    </submittedName>
</protein>
<name>A0A7X1LT08_9ACTN</name>
<dbReference type="AlphaFoldDB" id="A0A7X1LT08"/>
<evidence type="ECO:0000313" key="1">
    <source>
        <dbReference type="EMBL" id="MBC2868658.1"/>
    </source>
</evidence>
<accession>A0A7X1LT08</accession>
<reference evidence="1 2" key="1">
    <citation type="submission" date="2020-08" db="EMBL/GenBank/DDBJ databases">
        <title>Whole-Genome Sequence of French Clinical Streptomyces mexicanus Strain Q0842.</title>
        <authorList>
            <person name="Boxberger M."/>
            <person name="La Scola B."/>
        </authorList>
    </citation>
    <scope>NUCLEOTIDE SEQUENCE [LARGE SCALE GENOMIC DNA]</scope>
    <source>
        <strain evidence="1 2">Marseille-Q0842</strain>
    </source>
</reference>
<dbReference type="OrthoDB" id="4321831at2"/>
<proteinExistence type="predicted"/>
<dbReference type="RefSeq" id="WP_159662133.1">
    <property type="nucleotide sequence ID" value="NZ_JACMHY010000013.1"/>
</dbReference>
<gene>
    <name evidence="1" type="ORF">H1R13_27940</name>
</gene>
<dbReference type="Proteomes" id="UP000517694">
    <property type="component" value="Unassembled WGS sequence"/>
</dbReference>